<evidence type="ECO:0000313" key="2">
    <source>
        <dbReference type="Proteomes" id="UP000215595"/>
    </source>
</evidence>
<name>A0A258FPQ1_9CAUL</name>
<dbReference type="Proteomes" id="UP000215595">
    <property type="component" value="Unassembled WGS sequence"/>
</dbReference>
<dbReference type="EMBL" id="NCEB01000012">
    <property type="protein sequence ID" value="OYX33968.1"/>
    <property type="molecule type" value="Genomic_DNA"/>
</dbReference>
<comment type="caution">
    <text evidence="1">The sequence shown here is derived from an EMBL/GenBank/DDBJ whole genome shotgun (WGS) entry which is preliminary data.</text>
</comment>
<gene>
    <name evidence="1" type="ORF">B7Z01_07350</name>
</gene>
<reference evidence="1 2" key="1">
    <citation type="submission" date="2017-03" db="EMBL/GenBank/DDBJ databases">
        <title>Lifting the veil on microbial sulfur biogeochemistry in mining wastewaters.</title>
        <authorList>
            <person name="Kantor R.S."/>
            <person name="Colenbrander Nelson T."/>
            <person name="Marshall S."/>
            <person name="Bennett D."/>
            <person name="Apte S."/>
            <person name="Camacho D."/>
            <person name="Thomas B.C."/>
            <person name="Warren L.A."/>
            <person name="Banfield J.F."/>
        </authorList>
    </citation>
    <scope>NUCLEOTIDE SEQUENCE [LARGE SCALE GENOMIC DNA]</scope>
    <source>
        <strain evidence="1">32-69-9</strain>
    </source>
</reference>
<accession>A0A258FPQ1</accession>
<protein>
    <submittedName>
        <fullName evidence="1">DUF2191 domain-containing protein</fullName>
    </submittedName>
</protein>
<evidence type="ECO:0000313" key="1">
    <source>
        <dbReference type="EMBL" id="OYX33968.1"/>
    </source>
</evidence>
<sequence>MRTNIEIDDKLIAEAMKATGAKTKREAVEEGLRTVVRLRAQAEIREFRGKRHWEGDLDAMRTDD</sequence>
<organism evidence="1 2">
    <name type="scientific">Brevundimonas subvibrioides</name>
    <dbReference type="NCBI Taxonomy" id="74313"/>
    <lineage>
        <taxon>Bacteria</taxon>
        <taxon>Pseudomonadati</taxon>
        <taxon>Pseudomonadota</taxon>
        <taxon>Alphaproteobacteria</taxon>
        <taxon>Caulobacterales</taxon>
        <taxon>Caulobacteraceae</taxon>
        <taxon>Brevundimonas</taxon>
    </lineage>
</organism>
<proteinExistence type="predicted"/>
<dbReference type="Pfam" id="PF09957">
    <property type="entry name" value="VapB_antitoxin"/>
    <property type="match status" value="1"/>
</dbReference>
<dbReference type="AlphaFoldDB" id="A0A258FPQ1"/>
<dbReference type="InterPro" id="IPR019239">
    <property type="entry name" value="VapB_antitoxin"/>
</dbReference>